<feature type="region of interest" description="Disordered" evidence="1">
    <location>
        <begin position="46"/>
        <end position="69"/>
    </location>
</feature>
<keyword evidence="2" id="KW-1185">Reference proteome</keyword>
<reference evidence="3" key="1">
    <citation type="submission" date="2016-11" db="UniProtKB">
        <authorList>
            <consortium name="WormBaseParasite"/>
        </authorList>
    </citation>
    <scope>IDENTIFICATION</scope>
</reference>
<evidence type="ECO:0000313" key="2">
    <source>
        <dbReference type="Proteomes" id="UP000095280"/>
    </source>
</evidence>
<protein>
    <submittedName>
        <fullName evidence="3">LysM domain-containing protein</fullName>
    </submittedName>
</protein>
<dbReference type="Proteomes" id="UP000095280">
    <property type="component" value="Unplaced"/>
</dbReference>
<organism evidence="2 3">
    <name type="scientific">Macrostomum lignano</name>
    <dbReference type="NCBI Taxonomy" id="282301"/>
    <lineage>
        <taxon>Eukaryota</taxon>
        <taxon>Metazoa</taxon>
        <taxon>Spiralia</taxon>
        <taxon>Lophotrochozoa</taxon>
        <taxon>Platyhelminthes</taxon>
        <taxon>Rhabditophora</taxon>
        <taxon>Macrostomorpha</taxon>
        <taxon>Macrostomida</taxon>
        <taxon>Macrostomidae</taxon>
        <taxon>Macrostomum</taxon>
    </lineage>
</organism>
<accession>A0A1I8FC01</accession>
<name>A0A1I8FC01_9PLAT</name>
<evidence type="ECO:0000256" key="1">
    <source>
        <dbReference type="SAM" id="MobiDB-lite"/>
    </source>
</evidence>
<dbReference type="AlphaFoldDB" id="A0A1I8FC01"/>
<dbReference type="WBParaSite" id="maker-unitig_27958-snap-gene-0.1-mRNA-1">
    <property type="protein sequence ID" value="maker-unitig_27958-snap-gene-0.1-mRNA-1"/>
    <property type="gene ID" value="maker-unitig_27958-snap-gene-0.1"/>
</dbReference>
<sequence length="408" mass="43830">ATWPAGGDGVRLGEFLRHYARSDWANCKQFCIGTQASAAAQIRLGDAGAPTNDEDKPQQQQSTKIDERRPLSMCRAMRQNLSGCGECRRRNWSVSPPIRAEVAGLRALGRLARCRPGRRAASATADAVAQSAALGCTKELIVNRFSNSGLRECLHSANEIELPFEVTRVRWGPHIRAAVVNPDVQLLRPATQKQLRAVAASPSVGSSASVSGVASLTTGSSQQPLQQPATTQQCSRLLALCSATPASLIGIPIGRILASLAGGGSRGPGSRFGRSVVGVVNAYYGRLPRRAQSRLRRRESRAIYGPLEAKMLRAGFHLGKVRATRSSRLYVRDALHSVGEVAGGDQRRLFNCDHRLRAKSSSNCSSNPACLLAVGLTLSDVLKQVTNLLSPYITYDSRGLLRAVYSGH</sequence>
<evidence type="ECO:0000313" key="3">
    <source>
        <dbReference type="WBParaSite" id="maker-unitig_27958-snap-gene-0.1-mRNA-1"/>
    </source>
</evidence>
<proteinExistence type="predicted"/>